<evidence type="ECO:0000313" key="3">
    <source>
        <dbReference type="Proteomes" id="UP001290455"/>
    </source>
</evidence>
<feature type="transmembrane region" description="Helical" evidence="1">
    <location>
        <begin position="12"/>
        <end position="29"/>
    </location>
</feature>
<keyword evidence="1" id="KW-0472">Membrane</keyword>
<accession>A0ABU5J3Y4</accession>
<gene>
    <name evidence="2" type="ORF">SM124_20390</name>
</gene>
<reference evidence="2 3" key="1">
    <citation type="submission" date="2023-11" db="EMBL/GenBank/DDBJ databases">
        <title>Bacillus jintuensis, isolated from a mudflat on the Beibu Gulf coast.</title>
        <authorList>
            <person name="Li M."/>
        </authorList>
    </citation>
    <scope>NUCLEOTIDE SEQUENCE [LARGE SCALE GENOMIC DNA]</scope>
    <source>
        <strain evidence="2 3">31A1R</strain>
    </source>
</reference>
<keyword evidence="1" id="KW-1133">Transmembrane helix</keyword>
<organism evidence="2 3">
    <name type="scientific">Robertmurraya mangrovi</name>
    <dbReference type="NCBI Taxonomy" id="3098077"/>
    <lineage>
        <taxon>Bacteria</taxon>
        <taxon>Bacillati</taxon>
        <taxon>Bacillota</taxon>
        <taxon>Bacilli</taxon>
        <taxon>Bacillales</taxon>
        <taxon>Bacillaceae</taxon>
        <taxon>Robertmurraya</taxon>
    </lineage>
</organism>
<feature type="transmembrane region" description="Helical" evidence="1">
    <location>
        <begin position="35"/>
        <end position="53"/>
    </location>
</feature>
<dbReference type="Proteomes" id="UP001290455">
    <property type="component" value="Unassembled WGS sequence"/>
</dbReference>
<evidence type="ECO:0000256" key="1">
    <source>
        <dbReference type="SAM" id="Phobius"/>
    </source>
</evidence>
<keyword evidence="1" id="KW-0812">Transmembrane</keyword>
<dbReference type="EMBL" id="JAXOFX010000019">
    <property type="protein sequence ID" value="MDZ5474086.1"/>
    <property type="molecule type" value="Genomic_DNA"/>
</dbReference>
<comment type="caution">
    <text evidence="2">The sequence shown here is derived from an EMBL/GenBank/DDBJ whole genome shotgun (WGS) entry which is preliminary data.</text>
</comment>
<keyword evidence="3" id="KW-1185">Reference proteome</keyword>
<sequence length="58" mass="6533">MDKEVKRATVPLIIIMIGAILLTKVPILHTGLVQFAFSARLDIVMLVLLFILYHRSSI</sequence>
<name>A0ABU5J3Y4_9BACI</name>
<proteinExistence type="predicted"/>
<evidence type="ECO:0000313" key="2">
    <source>
        <dbReference type="EMBL" id="MDZ5474086.1"/>
    </source>
</evidence>
<protein>
    <submittedName>
        <fullName evidence="2">Uncharacterized protein</fullName>
    </submittedName>
</protein>